<feature type="domain" description="EAL" evidence="1">
    <location>
        <begin position="260"/>
        <end position="515"/>
    </location>
</feature>
<dbReference type="CDD" id="cd01948">
    <property type="entry name" value="EAL"/>
    <property type="match status" value="1"/>
</dbReference>
<organism evidence="2 3">
    <name type="scientific">Iodobacter arcticus</name>
    <dbReference type="NCBI Taxonomy" id="590593"/>
    <lineage>
        <taxon>Bacteria</taxon>
        <taxon>Pseudomonadati</taxon>
        <taxon>Pseudomonadota</taxon>
        <taxon>Betaproteobacteria</taxon>
        <taxon>Neisseriales</taxon>
        <taxon>Chitinibacteraceae</taxon>
        <taxon>Iodobacter</taxon>
    </lineage>
</organism>
<dbReference type="Proteomes" id="UP001596473">
    <property type="component" value="Unassembled WGS sequence"/>
</dbReference>
<sequence length="521" mass="58053">MKNSPATEHDLGVFASYKLNQIDILSQTLDVLLQNHCHEKSNDDALYSDYFLGLMQGESSSPWPQLTPHGLNLSTLLLLSWRTLILQHLPTKAEALVNRLCFAELEKTRQHIQNLKPQQVNSPAQGLESAKSHTLAERNIALIYIEFGHIESLRHTATQQLHEMLRPQDKLYPLDSGLLLILPNLAGEGHALLAASRAQTLLTDSCTESAISPRIGIALWPEHGKHYKPLMLAAQTAAKQCSNEEPAIYQAERDIQGRLLAKLEKPLREALAQNRFYLAFQPQVQPTSAQPIYKGTEALLRWHDAELGDIRPDEAVRVAEQLGLMPQLTRWVIHAALREFSQLSKAGLTGSLSINLTPSNILDSRLAQEVENALILWNIPGERVIFEITESAAIDELEATISSLYALKALGCKLALDDFGTGYASLSYLKRLPIDELKIDQSFIRTITQSDTDAHIVESVIKLAQTLSLSVLAEGVEDHATLETLMAYGCNLIQGYYFSHPLAPNDLLQFYRALQPFEAQQ</sequence>
<name>A0ABW2R1A8_9NEIS</name>
<accession>A0ABW2R1A8</accession>
<keyword evidence="3" id="KW-1185">Reference proteome</keyword>
<dbReference type="SMART" id="SM00052">
    <property type="entry name" value="EAL"/>
    <property type="match status" value="1"/>
</dbReference>
<dbReference type="InterPro" id="IPR001633">
    <property type="entry name" value="EAL_dom"/>
</dbReference>
<gene>
    <name evidence="2" type="ORF">ACFQNF_07830</name>
</gene>
<evidence type="ECO:0000313" key="2">
    <source>
        <dbReference type="EMBL" id="MFC7419790.1"/>
    </source>
</evidence>
<evidence type="ECO:0000313" key="3">
    <source>
        <dbReference type="Proteomes" id="UP001596473"/>
    </source>
</evidence>
<reference evidence="3" key="1">
    <citation type="journal article" date="2019" name="Int. J. Syst. Evol. Microbiol.">
        <title>The Global Catalogue of Microorganisms (GCM) 10K type strain sequencing project: providing services to taxonomists for standard genome sequencing and annotation.</title>
        <authorList>
            <consortium name="The Broad Institute Genomics Platform"/>
            <consortium name="The Broad Institute Genome Sequencing Center for Infectious Disease"/>
            <person name="Wu L."/>
            <person name="Ma J."/>
        </authorList>
    </citation>
    <scope>NUCLEOTIDE SEQUENCE [LARGE SCALE GENOMIC DNA]</scope>
    <source>
        <strain evidence="3">CCUG 62945</strain>
    </source>
</reference>
<dbReference type="InterPro" id="IPR035919">
    <property type="entry name" value="EAL_sf"/>
</dbReference>
<dbReference type="EMBL" id="JBHTBQ010000012">
    <property type="protein sequence ID" value="MFC7419790.1"/>
    <property type="molecule type" value="Genomic_DNA"/>
</dbReference>
<protein>
    <submittedName>
        <fullName evidence="2">Bifunctional diguanylate cyclase/phosphodiesterase</fullName>
    </submittedName>
</protein>
<dbReference type="InterPro" id="IPR050706">
    <property type="entry name" value="Cyclic-di-GMP_PDE-like"/>
</dbReference>
<proteinExistence type="predicted"/>
<evidence type="ECO:0000259" key="1">
    <source>
        <dbReference type="PROSITE" id="PS50883"/>
    </source>
</evidence>
<dbReference type="Pfam" id="PF00563">
    <property type="entry name" value="EAL"/>
    <property type="match status" value="1"/>
</dbReference>
<comment type="caution">
    <text evidence="2">The sequence shown here is derived from an EMBL/GenBank/DDBJ whole genome shotgun (WGS) entry which is preliminary data.</text>
</comment>
<dbReference type="PROSITE" id="PS50883">
    <property type="entry name" value="EAL"/>
    <property type="match status" value="1"/>
</dbReference>
<dbReference type="RefSeq" id="WP_380187445.1">
    <property type="nucleotide sequence ID" value="NZ_JBHTBQ010000012.1"/>
</dbReference>
<dbReference type="PANTHER" id="PTHR33121:SF70">
    <property type="entry name" value="SIGNALING PROTEIN YKOW"/>
    <property type="match status" value="1"/>
</dbReference>
<dbReference type="PANTHER" id="PTHR33121">
    <property type="entry name" value="CYCLIC DI-GMP PHOSPHODIESTERASE PDEF"/>
    <property type="match status" value="1"/>
</dbReference>
<dbReference type="SUPFAM" id="SSF141868">
    <property type="entry name" value="EAL domain-like"/>
    <property type="match status" value="1"/>
</dbReference>
<dbReference type="Gene3D" id="3.20.20.450">
    <property type="entry name" value="EAL domain"/>
    <property type="match status" value="1"/>
</dbReference>